<dbReference type="EMBL" id="UYSL01006359">
    <property type="protein sequence ID" value="VDL67462.1"/>
    <property type="molecule type" value="Genomic_DNA"/>
</dbReference>
<dbReference type="WBParaSite" id="NBR_0000387101-mRNA-1">
    <property type="protein sequence ID" value="NBR_0000387101-mRNA-1"/>
    <property type="gene ID" value="NBR_0000387101"/>
</dbReference>
<organism evidence="3">
    <name type="scientific">Nippostrongylus brasiliensis</name>
    <name type="common">Rat hookworm</name>
    <dbReference type="NCBI Taxonomy" id="27835"/>
    <lineage>
        <taxon>Eukaryota</taxon>
        <taxon>Metazoa</taxon>
        <taxon>Ecdysozoa</taxon>
        <taxon>Nematoda</taxon>
        <taxon>Chromadorea</taxon>
        <taxon>Rhabditida</taxon>
        <taxon>Rhabditina</taxon>
        <taxon>Rhabditomorpha</taxon>
        <taxon>Strongyloidea</taxon>
        <taxon>Heligmosomidae</taxon>
        <taxon>Nippostrongylus</taxon>
    </lineage>
</organism>
<accession>A0A0N4XMW9</accession>
<protein>
    <submittedName>
        <fullName evidence="3">Protein mesh (inferred by orthology to a D. melanogaster protein)</fullName>
    </submittedName>
</protein>
<evidence type="ECO:0000313" key="1">
    <source>
        <dbReference type="EMBL" id="VDL67462.1"/>
    </source>
</evidence>
<reference evidence="1 2" key="2">
    <citation type="submission" date="2018-11" db="EMBL/GenBank/DDBJ databases">
        <authorList>
            <consortium name="Pathogen Informatics"/>
        </authorList>
    </citation>
    <scope>NUCLEOTIDE SEQUENCE [LARGE SCALE GENOMIC DNA]</scope>
</reference>
<reference evidence="3" key="1">
    <citation type="submission" date="2017-02" db="UniProtKB">
        <authorList>
            <consortium name="WormBaseParasite"/>
        </authorList>
    </citation>
    <scope>IDENTIFICATION</scope>
</reference>
<dbReference type="Proteomes" id="UP000271162">
    <property type="component" value="Unassembled WGS sequence"/>
</dbReference>
<dbReference type="STRING" id="27835.A0A0N4XMW9"/>
<proteinExistence type="predicted"/>
<keyword evidence="2" id="KW-1185">Reference proteome</keyword>
<dbReference type="AlphaFoldDB" id="A0A0N4XMW9"/>
<evidence type="ECO:0000313" key="2">
    <source>
        <dbReference type="Proteomes" id="UP000271162"/>
    </source>
</evidence>
<gene>
    <name evidence="1" type="ORF">NBR_LOCUS3873</name>
</gene>
<evidence type="ECO:0000313" key="3">
    <source>
        <dbReference type="WBParaSite" id="NBR_0000387101-mRNA-1"/>
    </source>
</evidence>
<name>A0A0N4XMW9_NIPBR</name>
<sequence>MAPDGHITIVSHPPTEQDNINAYKFGQRWRVDGSRHKLLFQDDIKPIYNPLQFGDDRRYNPVHDPYRLQFNASLVFTLDEVRVRLNPGHQSVLFQWKVISFGKKPMVRYRESNDIRVQIHHW</sequence>